<protein>
    <submittedName>
        <fullName evidence="1">Uncharacterized protein</fullName>
    </submittedName>
</protein>
<reference evidence="2" key="1">
    <citation type="submission" date="2018-12" db="EMBL/GenBank/DDBJ databases">
        <title>Tengunoibacter tsumagoiensis gen. nov., sp. nov., Dictyobacter kobayashii sp. nov., D. alpinus sp. nov., and D. joshuensis sp. nov. and description of Dictyobacteraceae fam. nov. within the order Ktedonobacterales isolated from Tengu-no-mugimeshi.</title>
        <authorList>
            <person name="Wang C.M."/>
            <person name="Zheng Y."/>
            <person name="Sakai Y."/>
            <person name="Toyoda A."/>
            <person name="Minakuchi Y."/>
            <person name="Abe K."/>
            <person name="Yokota A."/>
            <person name="Yabe S."/>
        </authorList>
    </citation>
    <scope>NUCLEOTIDE SEQUENCE [LARGE SCALE GENOMIC DNA]</scope>
    <source>
        <strain evidence="2">Uno16</strain>
    </source>
</reference>
<comment type="caution">
    <text evidence="1">The sequence shown here is derived from an EMBL/GenBank/DDBJ whole genome shotgun (WGS) entry which is preliminary data.</text>
</comment>
<gene>
    <name evidence="1" type="ORF">KDA_21630</name>
</gene>
<evidence type="ECO:0000313" key="1">
    <source>
        <dbReference type="EMBL" id="GCE26679.1"/>
    </source>
</evidence>
<dbReference type="AlphaFoldDB" id="A0A402B5R6"/>
<organism evidence="1 2">
    <name type="scientific">Dictyobacter alpinus</name>
    <dbReference type="NCBI Taxonomy" id="2014873"/>
    <lineage>
        <taxon>Bacteria</taxon>
        <taxon>Bacillati</taxon>
        <taxon>Chloroflexota</taxon>
        <taxon>Ktedonobacteria</taxon>
        <taxon>Ktedonobacterales</taxon>
        <taxon>Dictyobacteraceae</taxon>
        <taxon>Dictyobacter</taxon>
    </lineage>
</organism>
<evidence type="ECO:0000313" key="2">
    <source>
        <dbReference type="Proteomes" id="UP000287171"/>
    </source>
</evidence>
<accession>A0A402B5R6</accession>
<name>A0A402B5R6_9CHLR</name>
<dbReference type="EMBL" id="BIFT01000001">
    <property type="protein sequence ID" value="GCE26679.1"/>
    <property type="molecule type" value="Genomic_DNA"/>
</dbReference>
<sequence>MASLSPSTASIANRCTSFQGINCSLLAVRLIKPVSETINCVLAYDLIEIAYKPNRSTAPAQYIIRLIVLKANLPHTLYSIMATITRLEIKSRTINKPSLA</sequence>
<proteinExistence type="predicted"/>
<keyword evidence="2" id="KW-1185">Reference proteome</keyword>
<dbReference type="Proteomes" id="UP000287171">
    <property type="component" value="Unassembled WGS sequence"/>
</dbReference>